<dbReference type="GO" id="GO:0016020">
    <property type="term" value="C:membrane"/>
    <property type="evidence" value="ECO:0007669"/>
    <property type="project" value="TreeGrafter"/>
</dbReference>
<dbReference type="SUPFAM" id="SSF55486">
    <property type="entry name" value="Metalloproteases ('zincins'), catalytic domain"/>
    <property type="match status" value="1"/>
</dbReference>
<feature type="domain" description="ERAP1-like C-terminal" evidence="2">
    <location>
        <begin position="77"/>
        <end position="206"/>
    </location>
</feature>
<dbReference type="InterPro" id="IPR024571">
    <property type="entry name" value="ERAP1-like_C_dom"/>
</dbReference>
<dbReference type="GO" id="GO:0070006">
    <property type="term" value="F:metalloaminopeptidase activity"/>
    <property type="evidence" value="ECO:0007669"/>
    <property type="project" value="TreeGrafter"/>
</dbReference>
<dbReference type="Pfam" id="PF11838">
    <property type="entry name" value="ERAP1_C"/>
    <property type="match status" value="1"/>
</dbReference>
<dbReference type="EMBL" id="JAQQBS010000002">
    <property type="protein sequence ID" value="KAK0172868.1"/>
    <property type="molecule type" value="Genomic_DNA"/>
</dbReference>
<gene>
    <name evidence="3" type="ORF">PV328_006135</name>
</gene>
<evidence type="ECO:0000313" key="3">
    <source>
        <dbReference type="EMBL" id="KAK0172868.1"/>
    </source>
</evidence>
<dbReference type="GO" id="GO:0005615">
    <property type="term" value="C:extracellular space"/>
    <property type="evidence" value="ECO:0007669"/>
    <property type="project" value="TreeGrafter"/>
</dbReference>
<dbReference type="Gene3D" id="1.10.390.10">
    <property type="entry name" value="Neutral Protease Domain 2"/>
    <property type="match status" value="1"/>
</dbReference>
<dbReference type="GO" id="GO:0042277">
    <property type="term" value="F:peptide binding"/>
    <property type="evidence" value="ECO:0007669"/>
    <property type="project" value="TreeGrafter"/>
</dbReference>
<evidence type="ECO:0000313" key="4">
    <source>
        <dbReference type="Proteomes" id="UP001168990"/>
    </source>
</evidence>
<dbReference type="Proteomes" id="UP001168990">
    <property type="component" value="Unassembled WGS sequence"/>
</dbReference>
<dbReference type="InterPro" id="IPR027268">
    <property type="entry name" value="Peptidase_M4/M1_CTD_sf"/>
</dbReference>
<dbReference type="AlphaFoldDB" id="A0AA39KT20"/>
<dbReference type="Gene3D" id="1.25.50.20">
    <property type="match status" value="1"/>
</dbReference>
<comment type="similarity">
    <text evidence="1">Belongs to the peptidase M1 family.</text>
</comment>
<name>A0AA39KT20_9HYME</name>
<organism evidence="3 4">
    <name type="scientific">Microctonus aethiopoides</name>
    <dbReference type="NCBI Taxonomy" id="144406"/>
    <lineage>
        <taxon>Eukaryota</taxon>
        <taxon>Metazoa</taxon>
        <taxon>Ecdysozoa</taxon>
        <taxon>Arthropoda</taxon>
        <taxon>Hexapoda</taxon>
        <taxon>Insecta</taxon>
        <taxon>Pterygota</taxon>
        <taxon>Neoptera</taxon>
        <taxon>Endopterygota</taxon>
        <taxon>Hymenoptera</taxon>
        <taxon>Apocrita</taxon>
        <taxon>Ichneumonoidea</taxon>
        <taxon>Braconidae</taxon>
        <taxon>Euphorinae</taxon>
        <taxon>Microctonus</taxon>
    </lineage>
</organism>
<dbReference type="GO" id="GO:0006508">
    <property type="term" value="P:proteolysis"/>
    <property type="evidence" value="ECO:0007669"/>
    <property type="project" value="TreeGrafter"/>
</dbReference>
<dbReference type="PANTHER" id="PTHR11533:SF299">
    <property type="entry name" value="AMINOPEPTIDASE"/>
    <property type="match status" value="1"/>
</dbReference>
<dbReference type="PANTHER" id="PTHR11533">
    <property type="entry name" value="PROTEASE M1 ZINC METALLOPROTEASE"/>
    <property type="match status" value="1"/>
</dbReference>
<keyword evidence="4" id="KW-1185">Reference proteome</keyword>
<evidence type="ECO:0000259" key="2">
    <source>
        <dbReference type="Pfam" id="PF11838"/>
    </source>
</evidence>
<dbReference type="GO" id="GO:0005737">
    <property type="term" value="C:cytoplasm"/>
    <property type="evidence" value="ECO:0007669"/>
    <property type="project" value="TreeGrafter"/>
</dbReference>
<evidence type="ECO:0000256" key="1">
    <source>
        <dbReference type="ARBA" id="ARBA00010136"/>
    </source>
</evidence>
<dbReference type="GO" id="GO:0043171">
    <property type="term" value="P:peptide catabolic process"/>
    <property type="evidence" value="ECO:0007669"/>
    <property type="project" value="TreeGrafter"/>
</dbReference>
<dbReference type="InterPro" id="IPR050344">
    <property type="entry name" value="Peptidase_M1_aminopeptidases"/>
</dbReference>
<protein>
    <recommendedName>
        <fullName evidence="2">ERAP1-like C-terminal domain-containing protein</fullName>
    </recommendedName>
</protein>
<reference evidence="3" key="2">
    <citation type="submission" date="2023-03" db="EMBL/GenBank/DDBJ databases">
        <authorList>
            <person name="Inwood S.N."/>
            <person name="Skelly J.G."/>
            <person name="Guhlin J."/>
            <person name="Harrop T.W.R."/>
            <person name="Goldson S.G."/>
            <person name="Dearden P.K."/>
        </authorList>
    </citation>
    <scope>NUCLEOTIDE SEQUENCE</scope>
    <source>
        <strain evidence="3">Irish</strain>
        <tissue evidence="3">Whole body</tissue>
    </source>
</reference>
<accession>A0AA39KT20</accession>
<comment type="caution">
    <text evidence="3">The sequence shown here is derived from an EMBL/GenBank/DDBJ whole genome shotgun (WGS) entry which is preliminary data.</text>
</comment>
<dbReference type="GO" id="GO:0008270">
    <property type="term" value="F:zinc ion binding"/>
    <property type="evidence" value="ECO:0007669"/>
    <property type="project" value="TreeGrafter"/>
</dbReference>
<reference evidence="3" key="1">
    <citation type="journal article" date="2023" name="bioRxiv">
        <title>Scaffold-level genome assemblies of two parasitoid biocontrol wasps reveal the parthenogenesis mechanism and an associated novel virus.</title>
        <authorList>
            <person name="Inwood S."/>
            <person name="Skelly J."/>
            <person name="Guhlin J."/>
            <person name="Harrop T."/>
            <person name="Goldson S."/>
            <person name="Dearden P."/>
        </authorList>
    </citation>
    <scope>NUCLEOTIDE SEQUENCE</scope>
    <source>
        <strain evidence="3">Irish</strain>
        <tissue evidence="3">Whole body</tissue>
    </source>
</reference>
<sequence>MISYILGEEKFKTGLRNYLKTKAFGSATSDDLFKEFAKVSADNLDLPKILKSWVTSPGYPVITVKRDYEAGKAIITQSQYLKEETDFIPWSVAWKAIEEIYRSIINTDFATDFKDFALKLSEKLEKEVLSIQYDEVDSIMKLKRADALRWTCKLGSSLCNSDAKIKLLNWLNNPETNALSAEEKDWIICAGLRNGDQKIWAKLIAKNIYYDRKIENGYSLNNFQADVSELGKKIRNKVQRDKLKTFIESNRASLKGALDQILADVDDNLKIIDDESHKFKELFTTNATHKPDTTIDIVPESPIKLTNEE</sequence>
<proteinExistence type="inferred from homology"/>